<dbReference type="PANTHER" id="PTHR14224:SF3">
    <property type="entry name" value="PRAME LIKE 17-RELATED"/>
    <property type="match status" value="1"/>
</dbReference>
<keyword evidence="2" id="KW-0433">Leucine-rich repeat</keyword>
<dbReference type="STRING" id="56216.A0A1A6GW87"/>
<protein>
    <submittedName>
        <fullName evidence="4">Uncharacterized protein</fullName>
    </submittedName>
</protein>
<evidence type="ECO:0000256" key="2">
    <source>
        <dbReference type="ARBA" id="ARBA00022614"/>
    </source>
</evidence>
<proteinExistence type="inferred from homology"/>
<dbReference type="Proteomes" id="UP000092124">
    <property type="component" value="Unassembled WGS sequence"/>
</dbReference>
<reference evidence="4 5" key="1">
    <citation type="submission" date="2016-06" db="EMBL/GenBank/DDBJ databases">
        <title>The Draft Genome Sequence and Annotation of the Desert Woodrat Neotoma lepida.</title>
        <authorList>
            <person name="Campbell M."/>
            <person name="Oakeson K.F."/>
            <person name="Yandell M."/>
            <person name="Halpert J.R."/>
            <person name="Dearing D."/>
        </authorList>
    </citation>
    <scope>NUCLEOTIDE SEQUENCE [LARGE SCALE GENOMIC DNA]</scope>
    <source>
        <strain evidence="4">417</strain>
        <tissue evidence="4">Liver</tissue>
    </source>
</reference>
<organism evidence="4 5">
    <name type="scientific">Neotoma lepida</name>
    <name type="common">Desert woodrat</name>
    <dbReference type="NCBI Taxonomy" id="56216"/>
    <lineage>
        <taxon>Eukaryota</taxon>
        <taxon>Metazoa</taxon>
        <taxon>Chordata</taxon>
        <taxon>Craniata</taxon>
        <taxon>Vertebrata</taxon>
        <taxon>Euteleostomi</taxon>
        <taxon>Mammalia</taxon>
        <taxon>Eutheria</taxon>
        <taxon>Euarchontoglires</taxon>
        <taxon>Glires</taxon>
        <taxon>Rodentia</taxon>
        <taxon>Myomorpha</taxon>
        <taxon>Muroidea</taxon>
        <taxon>Cricetidae</taxon>
        <taxon>Neotominae</taxon>
        <taxon>Neotoma</taxon>
    </lineage>
</organism>
<evidence type="ECO:0000256" key="3">
    <source>
        <dbReference type="ARBA" id="ARBA00022737"/>
    </source>
</evidence>
<keyword evidence="5" id="KW-1185">Reference proteome</keyword>
<dbReference type="EMBL" id="LZPO01066378">
    <property type="protein sequence ID" value="OBS70219.1"/>
    <property type="molecule type" value="Genomic_DNA"/>
</dbReference>
<evidence type="ECO:0000256" key="1">
    <source>
        <dbReference type="ARBA" id="ARBA00009608"/>
    </source>
</evidence>
<evidence type="ECO:0000313" key="4">
    <source>
        <dbReference type="EMBL" id="OBS70219.1"/>
    </source>
</evidence>
<dbReference type="PANTHER" id="PTHR14224">
    <property type="entry name" value="SIMILAR TO PREFERENTIALLY EXPRESSED ANTIGEN IN MELANOMA-LIKE 3"/>
    <property type="match status" value="1"/>
</dbReference>
<dbReference type="FunFam" id="3.80.10.10:FF:000079">
    <property type="entry name" value="PRAME family member 18"/>
    <property type="match status" value="2"/>
</dbReference>
<dbReference type="Gene3D" id="3.80.10.10">
    <property type="entry name" value="Ribonuclease Inhibitor"/>
    <property type="match status" value="2"/>
</dbReference>
<gene>
    <name evidence="4" type="ORF">A6R68_01240</name>
</gene>
<dbReference type="InterPro" id="IPR032675">
    <property type="entry name" value="LRR_dom_sf"/>
</dbReference>
<comment type="similarity">
    <text evidence="1">Belongs to the PRAME family.</text>
</comment>
<dbReference type="GO" id="GO:0005737">
    <property type="term" value="C:cytoplasm"/>
    <property type="evidence" value="ECO:0007669"/>
    <property type="project" value="TreeGrafter"/>
</dbReference>
<sequence>MSDPAQDTLQQQAVQWLLKDEALAISALEYLPTDFFPPLFKEAFTGRQTNLVRAMVAAWPFHCLPMGTLMPISHMETLKAVLDALDFLLTQKVRPRRWKLQVLDLQKAYQDSWDGQAGGIDVSYTPQVLSQKQTMEHDPEHEVKQPLRVLVDIGLSGECLKETDKYLLKWARLRKGSVQLCCRELKIGASHVYTVIEILNILDRDCVQDLELNSWWQQGNHAWFAHCLGQLGNLCKLPLLGICQTLFSGNSAPPDMKNCVTEPVPQFPNQDCLEHLYMNDIYFLKGNLETLLRCLKTPLETLSITHSQLSQADLNHLPLSLNLHQLTHLNLSSVVLSCLSTGPLHSLLKKVAATLKILELEGCRMKVSQLSALLPVLSQCTQLIKINLRDNDISMTVLQDLFHHTANLSQLILELYPAPLECYDDMGHVLKDRFAQHCSELMDILRAIRQPKYVCFAVSTCFMFLLTEIFISMSINKTPALLQLTGQSLLRNQALAISALEDLPVNFFPSLFKQAFDGRHMEILKAMVAAWPFSCLPVGALMKTPDVEALQAVLDGVDMLQSQKVPPRRWKLRVLDLRNVHQDFWDVWTGTQEGARSSEPGSEMQVGKSLPRYALRRRLKVVTDLSLRFHLKEHQTRLLQWAQQRKGSVRLCCLKMNICAFPVETVKEVLDIFPPDYIEELELFTNQALSFLGHFAPCLGRMRNLRKFHLTHIYLNTHRDVSTLTDTEEKCVTKFLSHFSKLNCLQSLSLDGVYFSSHHMKQLFRCLKTPLESLRITLRQLSQSDLKHLSQCQRLCQLKHLNLSGVVLSELRPTHLRVLLENVAVTLQHLELKHCRIKDSQLSTLLPALSQCSQLTRASFYDNDFSVAVLKDLLQTMANLSKLTVELYPAPLECYDPMNCVLVEKFAQLCPELLDILTAKRQPKTIAFVTRICLECCRRCVYDTESRL</sequence>
<accession>A0A1A6GW87</accession>
<dbReference type="OrthoDB" id="9582709at2759"/>
<evidence type="ECO:0000313" key="5">
    <source>
        <dbReference type="Proteomes" id="UP000092124"/>
    </source>
</evidence>
<feature type="non-terminal residue" evidence="4">
    <location>
        <position position="948"/>
    </location>
</feature>
<keyword evidence="3" id="KW-0677">Repeat</keyword>
<dbReference type="AlphaFoldDB" id="A0A1A6GW87"/>
<name>A0A1A6GW87_NEOLE</name>
<comment type="caution">
    <text evidence="4">The sequence shown here is derived from an EMBL/GenBank/DDBJ whole genome shotgun (WGS) entry which is preliminary data.</text>
</comment>
<dbReference type="InterPro" id="IPR050694">
    <property type="entry name" value="LRRC14/PRAME"/>
</dbReference>
<dbReference type="SUPFAM" id="SSF52047">
    <property type="entry name" value="RNI-like"/>
    <property type="match status" value="2"/>
</dbReference>